<name>C4L971_TOLAT</name>
<dbReference type="STRING" id="595494.Tola_0340"/>
<sequence>MNLSCKANETKNSCYIANIEARLIYFIFYYIKDGDDKAFERAGTTRHNLIKEKTKKENNTLILSFPIKTSTEFKSAWDKIKNMQKEKLSLIKEGHIFSHASKGESEDGLEFLASNSEDGTISYDEILSLPRLSWAKNATLTLYGCNSGISGEARDLSIAELFSESQKTIVCGQKGYAYFSESDIEYKKISTTSKEVYLWAYKRGQNSVFGNGFKIKPQIVRP</sequence>
<accession>C4L971</accession>
<keyword evidence="2" id="KW-1185">Reference proteome</keyword>
<evidence type="ECO:0008006" key="3">
    <source>
        <dbReference type="Google" id="ProtNLM"/>
    </source>
</evidence>
<dbReference type="KEGG" id="tau:Tola_0340"/>
<organism evidence="1 2">
    <name type="scientific">Tolumonas auensis (strain DSM 9187 / NBRC 110442 / TA 4)</name>
    <dbReference type="NCBI Taxonomy" id="595494"/>
    <lineage>
        <taxon>Bacteria</taxon>
        <taxon>Pseudomonadati</taxon>
        <taxon>Pseudomonadota</taxon>
        <taxon>Gammaproteobacteria</taxon>
        <taxon>Aeromonadales</taxon>
        <taxon>Aeromonadaceae</taxon>
        <taxon>Tolumonas</taxon>
    </lineage>
</organism>
<dbReference type="AlphaFoldDB" id="C4L971"/>
<dbReference type="RefSeq" id="WP_012728569.1">
    <property type="nucleotide sequence ID" value="NC_012691.1"/>
</dbReference>
<gene>
    <name evidence="1" type="ordered locus">Tola_0340</name>
</gene>
<dbReference type="EMBL" id="CP001616">
    <property type="protein sequence ID" value="ACQ91970.1"/>
    <property type="molecule type" value="Genomic_DNA"/>
</dbReference>
<dbReference type="OrthoDB" id="7064953at2"/>
<proteinExistence type="predicted"/>
<evidence type="ECO:0000313" key="2">
    <source>
        <dbReference type="Proteomes" id="UP000009073"/>
    </source>
</evidence>
<evidence type="ECO:0000313" key="1">
    <source>
        <dbReference type="EMBL" id="ACQ91970.1"/>
    </source>
</evidence>
<dbReference type="eggNOG" id="ENOG5033MXI">
    <property type="taxonomic scope" value="Bacteria"/>
</dbReference>
<dbReference type="HOGENOM" id="CLU_1173448_0_0_6"/>
<reference evidence="2" key="1">
    <citation type="submission" date="2009-05" db="EMBL/GenBank/DDBJ databases">
        <title>Complete sequence of Tolumonas auensis DSM 9187.</title>
        <authorList>
            <consortium name="US DOE Joint Genome Institute"/>
            <person name="Lucas S."/>
            <person name="Copeland A."/>
            <person name="Lapidus A."/>
            <person name="Glavina del Rio T."/>
            <person name="Tice H."/>
            <person name="Bruce D."/>
            <person name="Goodwin L."/>
            <person name="Pitluck S."/>
            <person name="Chertkov O."/>
            <person name="Brettin T."/>
            <person name="Detter J.C."/>
            <person name="Han C."/>
            <person name="Larimer F."/>
            <person name="Land M."/>
            <person name="Hauser L."/>
            <person name="Kyrpides N."/>
            <person name="Mikhailova N."/>
            <person name="Spring S."/>
            <person name="Beller H."/>
        </authorList>
    </citation>
    <scope>NUCLEOTIDE SEQUENCE [LARGE SCALE GENOMIC DNA]</scope>
    <source>
        <strain evidence="2">DSM 9187 / TA4</strain>
    </source>
</reference>
<reference evidence="1 2" key="2">
    <citation type="journal article" date="2011" name="Stand. Genomic Sci.">
        <title>Complete genome sequence of Tolumonas auensis type strain (TA 4).</title>
        <authorList>
            <person name="Chertkov O."/>
            <person name="Copeland A."/>
            <person name="Lucas S."/>
            <person name="Lapidus A."/>
            <person name="Berry K.W."/>
            <person name="Detter J.C."/>
            <person name="Del Rio T.G."/>
            <person name="Hammon N."/>
            <person name="Dalin E."/>
            <person name="Tice H."/>
            <person name="Pitluck S."/>
            <person name="Richardson P."/>
            <person name="Bruce D."/>
            <person name="Goodwin L."/>
            <person name="Han C."/>
            <person name="Tapia R."/>
            <person name="Saunders E."/>
            <person name="Schmutz J."/>
            <person name="Brettin T."/>
            <person name="Larimer F."/>
            <person name="Land M."/>
            <person name="Hauser L."/>
            <person name="Spring S."/>
            <person name="Rohde M."/>
            <person name="Kyrpides N.C."/>
            <person name="Ivanova N."/>
            <person name="Goker M."/>
            <person name="Beller H.R."/>
            <person name="Klenk H.P."/>
            <person name="Woyke T."/>
        </authorList>
    </citation>
    <scope>NUCLEOTIDE SEQUENCE [LARGE SCALE GENOMIC DNA]</scope>
    <source>
        <strain evidence="2">DSM 9187 / TA4</strain>
    </source>
</reference>
<dbReference type="Proteomes" id="UP000009073">
    <property type="component" value="Chromosome"/>
</dbReference>
<protein>
    <recommendedName>
        <fullName evidence="3">DUF4347 domain-containing protein</fullName>
    </recommendedName>
</protein>